<proteinExistence type="predicted"/>
<protein>
    <submittedName>
        <fullName evidence="1">Uncharacterized protein</fullName>
    </submittedName>
</protein>
<dbReference type="EMBL" id="BAAAAF010000003">
    <property type="protein sequence ID" value="GAA0035174.1"/>
    <property type="molecule type" value="Genomic_DNA"/>
</dbReference>
<gene>
    <name evidence="1" type="ORF">NCCP602_11350</name>
</gene>
<evidence type="ECO:0000313" key="1">
    <source>
        <dbReference type="EMBL" id="GAA0035174.1"/>
    </source>
</evidence>
<comment type="caution">
    <text evidence="1">The sequence shown here is derived from an EMBL/GenBank/DDBJ whole genome shotgun (WGS) entry which is preliminary data.</text>
</comment>
<organism evidence="1 2">
    <name type="scientific">Brevibacterium metallidurans</name>
    <dbReference type="NCBI Taxonomy" id="1482676"/>
    <lineage>
        <taxon>Bacteria</taxon>
        <taxon>Bacillati</taxon>
        <taxon>Actinomycetota</taxon>
        <taxon>Actinomycetes</taxon>
        <taxon>Micrococcales</taxon>
        <taxon>Brevibacteriaceae</taxon>
        <taxon>Brevibacterium</taxon>
    </lineage>
</organism>
<evidence type="ECO:0000313" key="2">
    <source>
        <dbReference type="Proteomes" id="UP001498238"/>
    </source>
</evidence>
<accession>A0ABN0SM17</accession>
<reference evidence="1 2" key="1">
    <citation type="submission" date="2024-01" db="EMBL/GenBank/DDBJ databases">
        <title>Characterization of antibiotic resistant novel bacterial strains and their environmental applications.</title>
        <authorList>
            <person name="Manzoor S."/>
            <person name="Abbas S."/>
            <person name="Arshad M."/>
            <person name="Ahmed I."/>
        </authorList>
    </citation>
    <scope>NUCLEOTIDE SEQUENCE [LARGE SCALE GENOMIC DNA]</scope>
    <source>
        <strain evidence="1 2">NCCP-602</strain>
    </source>
</reference>
<sequence>MGTAIKEGTFKQEDFRQIWKSEPIPNDPITVAASADPEFKKAVKDALLNLPADDIAEVADYLGVEPAGQLIEVDKATYQPLFDLAKTMNLTEEDV</sequence>
<dbReference type="SUPFAM" id="SSF53850">
    <property type="entry name" value="Periplasmic binding protein-like II"/>
    <property type="match status" value="1"/>
</dbReference>
<dbReference type="Pfam" id="PF12974">
    <property type="entry name" value="Phosphonate-bd"/>
    <property type="match status" value="1"/>
</dbReference>
<dbReference type="Proteomes" id="UP001498238">
    <property type="component" value="Unassembled WGS sequence"/>
</dbReference>
<dbReference type="Gene3D" id="3.40.190.10">
    <property type="entry name" value="Periplasmic binding protein-like II"/>
    <property type="match status" value="1"/>
</dbReference>
<keyword evidence="2" id="KW-1185">Reference proteome</keyword>
<name>A0ABN0SM17_9MICO</name>